<feature type="region of interest" description="Disordered" evidence="1">
    <location>
        <begin position="1"/>
        <end position="22"/>
    </location>
</feature>
<gene>
    <name evidence="3" type="ORF">G3446_06035</name>
</gene>
<protein>
    <submittedName>
        <fullName evidence="3">Uncharacterized protein</fullName>
    </submittedName>
</protein>
<comment type="caution">
    <text evidence="3">The sequence shown here is derived from an EMBL/GenBank/DDBJ whole genome shotgun (WGS) entry which is preliminary data.</text>
</comment>
<feature type="transmembrane region" description="Helical" evidence="2">
    <location>
        <begin position="117"/>
        <end position="141"/>
    </location>
</feature>
<keyword evidence="4" id="KW-1185">Reference proteome</keyword>
<feature type="compositionally biased region" description="Basic and acidic residues" evidence="1">
    <location>
        <begin position="10"/>
        <end position="22"/>
    </location>
</feature>
<accession>A0A6M0JYL0</accession>
<dbReference type="EMBL" id="JAAIJQ010000013">
    <property type="protein sequence ID" value="NEV61457.1"/>
    <property type="molecule type" value="Genomic_DNA"/>
</dbReference>
<evidence type="ECO:0000313" key="4">
    <source>
        <dbReference type="Proteomes" id="UP000483379"/>
    </source>
</evidence>
<keyword evidence="2" id="KW-1133">Transmembrane helix</keyword>
<keyword evidence="2" id="KW-0812">Transmembrane</keyword>
<evidence type="ECO:0000313" key="3">
    <source>
        <dbReference type="EMBL" id="NEV61457.1"/>
    </source>
</evidence>
<feature type="compositionally biased region" description="Low complexity" evidence="1">
    <location>
        <begin position="79"/>
        <end position="90"/>
    </location>
</feature>
<evidence type="ECO:0000256" key="2">
    <source>
        <dbReference type="SAM" id="Phobius"/>
    </source>
</evidence>
<proteinExistence type="predicted"/>
<feature type="compositionally biased region" description="Acidic residues" evidence="1">
    <location>
        <begin position="91"/>
        <end position="103"/>
    </location>
</feature>
<sequence length="146" mass="15727">MLVKFAAKRTWPEKASSWEHEGDADTVEAFAAEFAAIEQLPVDTEMVVMSKGDGGPSTQFLKVVGTSPYAFEPVEPGKQAPAPAASSSDEPSQEQEQEQEEDQPVALPSLSPVISMLWYMGKVAVIATVVIATLAILISYLKSWLA</sequence>
<organism evidence="3 4">
    <name type="scientific">Thiorhodococcus minor</name>
    <dbReference type="NCBI Taxonomy" id="57489"/>
    <lineage>
        <taxon>Bacteria</taxon>
        <taxon>Pseudomonadati</taxon>
        <taxon>Pseudomonadota</taxon>
        <taxon>Gammaproteobacteria</taxon>
        <taxon>Chromatiales</taxon>
        <taxon>Chromatiaceae</taxon>
        <taxon>Thiorhodococcus</taxon>
    </lineage>
</organism>
<reference evidence="3 4" key="1">
    <citation type="submission" date="2020-02" db="EMBL/GenBank/DDBJ databases">
        <title>Genome sequences of Thiorhodococcus mannitoliphagus and Thiorhodococcus minor, purple sulfur photosynthetic bacteria in the gammaproteobacterial family, Chromatiaceae.</title>
        <authorList>
            <person name="Aviles F.A."/>
            <person name="Meyer T.E."/>
            <person name="Kyndt J.A."/>
        </authorList>
    </citation>
    <scope>NUCLEOTIDE SEQUENCE [LARGE SCALE GENOMIC DNA]</scope>
    <source>
        <strain evidence="3 4">DSM 11518</strain>
    </source>
</reference>
<keyword evidence="2" id="KW-0472">Membrane</keyword>
<evidence type="ECO:0000256" key="1">
    <source>
        <dbReference type="SAM" id="MobiDB-lite"/>
    </source>
</evidence>
<name>A0A6M0JYL0_9GAMM</name>
<dbReference type="AlphaFoldDB" id="A0A6M0JYL0"/>
<feature type="region of interest" description="Disordered" evidence="1">
    <location>
        <begin position="72"/>
        <end position="106"/>
    </location>
</feature>
<dbReference type="Proteomes" id="UP000483379">
    <property type="component" value="Unassembled WGS sequence"/>
</dbReference>